<sequence length="163" mass="17858">MFRPATAVLLLLAASSTFAGFFDDVGGLPSGVGDFFTKQFNNVKDLFAKDQDTLEKNINLVKDLLIAIKEKAKMLEPMANEAQKKTLGQVDNYLNEVQQFGDQVAKEGSTKFEENKGKWQQMLNDIFEKGGLDSVMKLLNLKSGGRCTLAAALVAPVVLALIR</sequence>
<dbReference type="AlphaFoldDB" id="A1YUM3"/>
<feature type="signal peptide" evidence="1">
    <location>
        <begin position="1"/>
        <end position="19"/>
    </location>
</feature>
<dbReference type="InterPro" id="IPR016859">
    <property type="entry name" value="UCP207779"/>
</dbReference>
<feature type="chain" id="PRO_5002641242" evidence="1">
    <location>
        <begin position="20"/>
        <end position="163"/>
    </location>
</feature>
<keyword evidence="1" id="KW-0732">Signal</keyword>
<reference evidence="2" key="1">
    <citation type="journal article" date="2008" name="Exp. Parasitol.">
        <title>The evaluation of recombinant hookworm antigens as vaccines in hamsters (Mesocricetus auratus) challenged with human hookworm, Necator americanus.</title>
        <authorList>
            <person name="Xiao S."/>
            <person name="Zhan B."/>
            <person name="Xue J."/>
            <person name="Goud G.N."/>
            <person name="Loukas A."/>
            <person name="Liu Y."/>
            <person name="Williamson A."/>
            <person name="Liu S."/>
            <person name="Deumic V."/>
            <person name="Hotez P."/>
        </authorList>
    </citation>
    <scope>NUCLEOTIDE SEQUENCE</scope>
</reference>
<name>A1YUM3_NECAM</name>
<protein>
    <submittedName>
        <fullName evidence="2">Surface-associated antigen 1</fullName>
    </submittedName>
</protein>
<accession>A1YUM3</accession>
<evidence type="ECO:0000256" key="1">
    <source>
        <dbReference type="SAM" id="SignalP"/>
    </source>
</evidence>
<dbReference type="EMBL" id="EF137259">
    <property type="protein sequence ID" value="ABL85235.1"/>
    <property type="molecule type" value="mRNA"/>
</dbReference>
<dbReference type="PIRSF" id="PIRSF027779">
    <property type="entry name" value="UCP207779"/>
    <property type="match status" value="1"/>
</dbReference>
<proteinExistence type="evidence at transcript level"/>
<evidence type="ECO:0000313" key="2">
    <source>
        <dbReference type="EMBL" id="ABL85235.1"/>
    </source>
</evidence>
<organism evidence="2">
    <name type="scientific">Necator americanus</name>
    <name type="common">Human hookworm</name>
    <dbReference type="NCBI Taxonomy" id="51031"/>
    <lineage>
        <taxon>Eukaryota</taxon>
        <taxon>Metazoa</taxon>
        <taxon>Ecdysozoa</taxon>
        <taxon>Nematoda</taxon>
        <taxon>Chromadorea</taxon>
        <taxon>Rhabditida</taxon>
        <taxon>Rhabditina</taxon>
        <taxon>Rhabditomorpha</taxon>
        <taxon>Strongyloidea</taxon>
        <taxon>Ancylostomatidae</taxon>
        <taxon>Bunostominae</taxon>
        <taxon>Necator</taxon>
    </lineage>
</organism>